<dbReference type="AlphaFoldDB" id="A0A5D0NMF9"/>
<organism evidence="1 2">
    <name type="scientific">Actinomadura chibensis</name>
    <dbReference type="NCBI Taxonomy" id="392828"/>
    <lineage>
        <taxon>Bacteria</taxon>
        <taxon>Bacillati</taxon>
        <taxon>Actinomycetota</taxon>
        <taxon>Actinomycetes</taxon>
        <taxon>Streptosporangiales</taxon>
        <taxon>Thermomonosporaceae</taxon>
        <taxon>Actinomadura</taxon>
    </lineage>
</organism>
<evidence type="ECO:0000313" key="2">
    <source>
        <dbReference type="Proteomes" id="UP000323380"/>
    </source>
</evidence>
<dbReference type="STRING" id="1220554.GCA_001552135_05654"/>
<reference evidence="1 2" key="1">
    <citation type="submission" date="2019-08" db="EMBL/GenBank/DDBJ databases">
        <title>Actinomadura sp. nov. CYP1-5 isolated from mountain soil.</title>
        <authorList>
            <person name="Songsumanus A."/>
            <person name="Kuncharoen N."/>
            <person name="Kudo T."/>
            <person name="Yuki M."/>
            <person name="Igarashi Y."/>
            <person name="Tanasupawat S."/>
        </authorList>
    </citation>
    <scope>NUCLEOTIDE SEQUENCE [LARGE SCALE GENOMIC DNA]</scope>
    <source>
        <strain evidence="1 2">JCM 14158</strain>
    </source>
</reference>
<dbReference type="Pfam" id="PF11211">
    <property type="entry name" value="DUF2997"/>
    <property type="match status" value="1"/>
</dbReference>
<gene>
    <name evidence="1" type="ORF">FXF69_19665</name>
</gene>
<accession>A0A5D0NMF9</accession>
<proteinExistence type="predicted"/>
<sequence length="67" mass="7366">MDETVEVTIKKDGSVEIHVTGVDGMACLATTEELVSLLGGEVESQELTAEAYNTAEETQEQQDRLWH</sequence>
<evidence type="ECO:0000313" key="1">
    <source>
        <dbReference type="EMBL" id="TYB45642.1"/>
    </source>
</evidence>
<keyword evidence="2" id="KW-1185">Reference proteome</keyword>
<dbReference type="Proteomes" id="UP000323380">
    <property type="component" value="Unassembled WGS sequence"/>
</dbReference>
<name>A0A5D0NMF9_9ACTN</name>
<protein>
    <submittedName>
        <fullName evidence="1">DUF2997 domain-containing protein</fullName>
    </submittedName>
</protein>
<comment type="caution">
    <text evidence="1">The sequence shown here is derived from an EMBL/GenBank/DDBJ whole genome shotgun (WGS) entry which is preliminary data.</text>
</comment>
<dbReference type="RefSeq" id="WP_067897907.1">
    <property type="nucleotide sequence ID" value="NZ_VSFG01000003.1"/>
</dbReference>
<dbReference type="EMBL" id="VSFG01000003">
    <property type="protein sequence ID" value="TYB45642.1"/>
    <property type="molecule type" value="Genomic_DNA"/>
</dbReference>
<dbReference type="InterPro" id="IPR021375">
    <property type="entry name" value="DUF2997"/>
</dbReference>